<feature type="compositionally biased region" description="Polar residues" evidence="1">
    <location>
        <begin position="129"/>
        <end position="146"/>
    </location>
</feature>
<reference evidence="2" key="3">
    <citation type="submission" date="2025-09" db="UniProtKB">
        <authorList>
            <consortium name="Ensembl"/>
        </authorList>
    </citation>
    <scope>IDENTIFICATION</scope>
</reference>
<name>A0A4X2K7H2_VOMUR</name>
<accession>A0A4X2K7H2</accession>
<dbReference type="PANTHER" id="PTHR10337:SF12">
    <property type="entry name" value="SHC-TRANSFORMING PROTEIN 4"/>
    <property type="match status" value="1"/>
</dbReference>
<evidence type="ECO:0000313" key="3">
    <source>
        <dbReference type="Proteomes" id="UP000314987"/>
    </source>
</evidence>
<reference evidence="2" key="2">
    <citation type="submission" date="2025-08" db="UniProtKB">
        <authorList>
            <consortium name="Ensembl"/>
        </authorList>
    </citation>
    <scope>IDENTIFICATION</scope>
</reference>
<proteinExistence type="predicted"/>
<dbReference type="GeneTree" id="ENSGT00950000182870"/>
<keyword evidence="3" id="KW-1185">Reference proteome</keyword>
<feature type="region of interest" description="Disordered" evidence="1">
    <location>
        <begin position="39"/>
        <end position="65"/>
    </location>
</feature>
<dbReference type="AlphaFoldDB" id="A0A4X2K7H2"/>
<dbReference type="GO" id="GO:0005886">
    <property type="term" value="C:plasma membrane"/>
    <property type="evidence" value="ECO:0007669"/>
    <property type="project" value="TreeGrafter"/>
</dbReference>
<reference evidence="3" key="1">
    <citation type="submission" date="2018-12" db="EMBL/GenBank/DDBJ databases">
        <authorList>
            <person name="Yazar S."/>
        </authorList>
    </citation>
    <scope>NUCLEOTIDE SEQUENCE [LARGE SCALE GENOMIC DNA]</scope>
</reference>
<dbReference type="GO" id="GO:0030971">
    <property type="term" value="F:receptor tyrosine kinase binding"/>
    <property type="evidence" value="ECO:0007669"/>
    <property type="project" value="TreeGrafter"/>
</dbReference>
<protein>
    <submittedName>
        <fullName evidence="2">Uncharacterized protein</fullName>
    </submittedName>
</protein>
<dbReference type="PANTHER" id="PTHR10337">
    <property type="entry name" value="SHC TRANSFORMING PROTEIN"/>
    <property type="match status" value="1"/>
</dbReference>
<evidence type="ECO:0000313" key="2">
    <source>
        <dbReference type="Ensembl" id="ENSVURP00010005217.1"/>
    </source>
</evidence>
<dbReference type="GO" id="GO:0007169">
    <property type="term" value="P:cell surface receptor protein tyrosine kinase signaling pathway"/>
    <property type="evidence" value="ECO:0007669"/>
    <property type="project" value="TreeGrafter"/>
</dbReference>
<dbReference type="STRING" id="29139.ENSVURP00010005217"/>
<evidence type="ECO:0000256" key="1">
    <source>
        <dbReference type="SAM" id="MobiDB-lite"/>
    </source>
</evidence>
<dbReference type="InterPro" id="IPR051235">
    <property type="entry name" value="CEP152/SHC-Transforming"/>
</dbReference>
<dbReference type="Ensembl" id="ENSVURT00010005911.1">
    <property type="protein sequence ID" value="ENSVURP00010005217.1"/>
    <property type="gene ID" value="ENSVURG00010004102.1"/>
</dbReference>
<feature type="region of interest" description="Disordered" evidence="1">
    <location>
        <begin position="126"/>
        <end position="149"/>
    </location>
</feature>
<dbReference type="Proteomes" id="UP000314987">
    <property type="component" value="Unassembled WGS sequence"/>
</dbReference>
<dbReference type="OMA" id="MNYFVRV"/>
<sequence length="202" mass="21484">MRGRSPENLSGHVLYVGLFGHPGMLHRAKYSRFRNEPITSLDEGSSGGSVNVKGVPQTSPSSPLPVHLPGEDVTLAAQDNPTPLCTLMPRMASLRLANPANLLGLKNFCLGTREVPKLKLLESRGAALSSPTSPEASLSRATSAASPQLDVETQDSCILPISEAPPSLSNQDGSSRQHLLGTGMNYFVRVSLFPSVFLTPKN</sequence>
<organism evidence="2 3">
    <name type="scientific">Vombatus ursinus</name>
    <name type="common">Common wombat</name>
    <dbReference type="NCBI Taxonomy" id="29139"/>
    <lineage>
        <taxon>Eukaryota</taxon>
        <taxon>Metazoa</taxon>
        <taxon>Chordata</taxon>
        <taxon>Craniata</taxon>
        <taxon>Vertebrata</taxon>
        <taxon>Euteleostomi</taxon>
        <taxon>Mammalia</taxon>
        <taxon>Metatheria</taxon>
        <taxon>Diprotodontia</taxon>
        <taxon>Vombatidae</taxon>
        <taxon>Vombatus</taxon>
    </lineage>
</organism>